<organism evidence="3 4">
    <name type="scientific">Dunaliella salina</name>
    <name type="common">Green alga</name>
    <name type="synonym">Protococcus salinus</name>
    <dbReference type="NCBI Taxonomy" id="3046"/>
    <lineage>
        <taxon>Eukaryota</taxon>
        <taxon>Viridiplantae</taxon>
        <taxon>Chlorophyta</taxon>
        <taxon>core chlorophytes</taxon>
        <taxon>Chlorophyceae</taxon>
        <taxon>CS clade</taxon>
        <taxon>Chlamydomonadales</taxon>
        <taxon>Dunaliellaceae</taxon>
        <taxon>Dunaliella</taxon>
    </lineage>
</organism>
<dbReference type="Gene3D" id="6.10.140.530">
    <property type="match status" value="2"/>
</dbReference>
<dbReference type="Pfam" id="PF03457">
    <property type="entry name" value="HA"/>
    <property type="match status" value="2"/>
</dbReference>
<gene>
    <name evidence="3" type="ORF">DUNSADRAFT_18433</name>
</gene>
<protein>
    <recommendedName>
        <fullName evidence="2">Helicase-associated domain-containing protein</fullName>
    </recommendedName>
</protein>
<feature type="compositionally biased region" description="Polar residues" evidence="1">
    <location>
        <begin position="211"/>
        <end position="234"/>
    </location>
</feature>
<feature type="compositionally biased region" description="Low complexity" evidence="1">
    <location>
        <begin position="238"/>
        <end position="251"/>
    </location>
</feature>
<dbReference type="InterPro" id="IPR005114">
    <property type="entry name" value="Helicase_assoc"/>
</dbReference>
<keyword evidence="4" id="KW-1185">Reference proteome</keyword>
<evidence type="ECO:0000313" key="4">
    <source>
        <dbReference type="Proteomes" id="UP000815325"/>
    </source>
</evidence>
<dbReference type="Proteomes" id="UP000815325">
    <property type="component" value="Unassembled WGS sequence"/>
</dbReference>
<feature type="domain" description="Helicase-associated" evidence="2">
    <location>
        <begin position="321"/>
        <end position="381"/>
    </location>
</feature>
<comment type="caution">
    <text evidence="3">The sequence shown here is derived from an EMBL/GenBank/DDBJ whole genome shotgun (WGS) entry which is preliminary data.</text>
</comment>
<feature type="domain" description="Helicase-associated" evidence="2">
    <location>
        <begin position="387"/>
        <end position="449"/>
    </location>
</feature>
<feature type="region of interest" description="Disordered" evidence="1">
    <location>
        <begin position="207"/>
        <end position="300"/>
    </location>
</feature>
<dbReference type="PANTHER" id="PTHR33418">
    <property type="entry name" value="HELICASE-ASSOCIATED"/>
    <property type="match status" value="1"/>
</dbReference>
<accession>A0ABQ7G052</accession>
<sequence>MFLARQLHTSSLKGRGRAVILGAIDHVPSARPRSISTQHESVLDTYWKARGVFDVAQRRRLLDVAQKLQTSNLLQHGGLAPLTTEEPLPGVPSTWALEEREPSEVLEVSRRLLQLYQMLGGGNSGSKGSMLSTEHDVPSVSGSDVAWMVTREPGLLTADFRHVARRLLEMKVAVASTGVDVPRVVVRQPALLLSDSWALDLAALQPRSGPTADTNEVKSGSASQMQVTGPSQRRANAGHSQSQGKAGSSQSTTDDNRRGLSQSNREEEEEESSHGEKGAPTGTDRQGSGSAAAAAQQQEEVDPVAEMLLAWEWGLSNDGLQEWSHRYRQLLDYIGNFGDTAVGYRDGDDPELARWVSKQRSEHRRGQLHQTRLQCLVDAGFEFDADQAEWTRWYKELEAYQKAQGNATPVPLTMGVDLYLINWCSVQRIARRSRVLSEQRIQALDRLGFDWSGADPLS</sequence>
<feature type="compositionally biased region" description="Low complexity" evidence="1">
    <location>
        <begin position="286"/>
        <end position="298"/>
    </location>
</feature>
<dbReference type="EMBL" id="MU070385">
    <property type="protein sequence ID" value="KAF5827981.1"/>
    <property type="molecule type" value="Genomic_DNA"/>
</dbReference>
<name>A0ABQ7G052_DUNSA</name>
<dbReference type="PANTHER" id="PTHR33418:SF1">
    <property type="entry name" value="HELICASE-ASSOCIATED DOMAIN-CONTAINING PROTEIN"/>
    <property type="match status" value="1"/>
</dbReference>
<evidence type="ECO:0000259" key="2">
    <source>
        <dbReference type="Pfam" id="PF03457"/>
    </source>
</evidence>
<proteinExistence type="predicted"/>
<reference evidence="3" key="1">
    <citation type="submission" date="2017-08" db="EMBL/GenBank/DDBJ databases">
        <authorList>
            <person name="Polle J.E."/>
            <person name="Barry K."/>
            <person name="Cushman J."/>
            <person name="Schmutz J."/>
            <person name="Tran D."/>
            <person name="Hathwaick L.T."/>
            <person name="Yim W.C."/>
            <person name="Jenkins J."/>
            <person name="Mckie-Krisberg Z.M."/>
            <person name="Prochnik S."/>
            <person name="Lindquist E."/>
            <person name="Dockter R.B."/>
            <person name="Adam C."/>
            <person name="Molina H."/>
            <person name="Bunkerborg J."/>
            <person name="Jin E."/>
            <person name="Buchheim M."/>
            <person name="Magnuson J."/>
        </authorList>
    </citation>
    <scope>NUCLEOTIDE SEQUENCE</scope>
    <source>
        <strain evidence="3">CCAP 19/18</strain>
    </source>
</reference>
<evidence type="ECO:0000313" key="3">
    <source>
        <dbReference type="EMBL" id="KAF5827981.1"/>
    </source>
</evidence>
<evidence type="ECO:0000256" key="1">
    <source>
        <dbReference type="SAM" id="MobiDB-lite"/>
    </source>
</evidence>